<evidence type="ECO:0000313" key="2">
    <source>
        <dbReference type="Proteomes" id="UP001222325"/>
    </source>
</evidence>
<accession>A0AAD6XX14</accession>
<comment type="caution">
    <text evidence="1">The sequence shown here is derived from an EMBL/GenBank/DDBJ whole genome shotgun (WGS) entry which is preliminary data.</text>
</comment>
<proteinExistence type="predicted"/>
<keyword evidence="2" id="KW-1185">Reference proteome</keyword>
<name>A0AAD6XX14_9AGAR</name>
<dbReference type="AlphaFoldDB" id="A0AAD6XX14"/>
<protein>
    <submittedName>
        <fullName evidence="1">Uncharacterized protein</fullName>
    </submittedName>
</protein>
<dbReference type="EMBL" id="JARJCN010000008">
    <property type="protein sequence ID" value="KAJ7098689.1"/>
    <property type="molecule type" value="Genomic_DNA"/>
</dbReference>
<gene>
    <name evidence="1" type="ORF">B0H15DRAFT_821867</name>
</gene>
<dbReference type="Gene3D" id="3.80.10.10">
    <property type="entry name" value="Ribonuclease Inhibitor"/>
    <property type="match status" value="1"/>
</dbReference>
<sequence length="300" mass="33951">MHFPNTGRVLGHHSFPLLRTLTISQTSWDSTSLPVEFFKNSPLLSELSATIIAPSLLSVPWHQLSKFTGEYYDLGHILEVLRLSPNLIETSLTPFGPDLDDLSPVNHSNLQSLTLYQNSDIRGLQVLRFLTLPALRTFQILHFEEGASEEDAIAPFLSRSSAALQKVVIGTSLPASFSVEVFYQTSTLVDLEIWAPRASFLVDFFRVLENLDPDFLPRLRHLVFLHCITYPYLLSSLEAGLAARWRARPEFAELSFRFEWVSRAYPESAEDFEVQLLPFKKLVADGMDIQMQGGLMTSYI</sequence>
<reference evidence="1" key="1">
    <citation type="submission" date="2023-03" db="EMBL/GenBank/DDBJ databases">
        <title>Massive genome expansion in bonnet fungi (Mycena s.s.) driven by repeated elements and novel gene families across ecological guilds.</title>
        <authorList>
            <consortium name="Lawrence Berkeley National Laboratory"/>
            <person name="Harder C.B."/>
            <person name="Miyauchi S."/>
            <person name="Viragh M."/>
            <person name="Kuo A."/>
            <person name="Thoen E."/>
            <person name="Andreopoulos B."/>
            <person name="Lu D."/>
            <person name="Skrede I."/>
            <person name="Drula E."/>
            <person name="Henrissat B."/>
            <person name="Morin E."/>
            <person name="Kohler A."/>
            <person name="Barry K."/>
            <person name="LaButti K."/>
            <person name="Morin E."/>
            <person name="Salamov A."/>
            <person name="Lipzen A."/>
            <person name="Mereny Z."/>
            <person name="Hegedus B."/>
            <person name="Baldrian P."/>
            <person name="Stursova M."/>
            <person name="Weitz H."/>
            <person name="Taylor A."/>
            <person name="Grigoriev I.V."/>
            <person name="Nagy L.G."/>
            <person name="Martin F."/>
            <person name="Kauserud H."/>
        </authorList>
    </citation>
    <scope>NUCLEOTIDE SEQUENCE</scope>
    <source>
        <strain evidence="1">CBHHK173m</strain>
    </source>
</reference>
<dbReference type="Proteomes" id="UP001222325">
    <property type="component" value="Unassembled WGS sequence"/>
</dbReference>
<dbReference type="SUPFAM" id="SSF52047">
    <property type="entry name" value="RNI-like"/>
    <property type="match status" value="1"/>
</dbReference>
<dbReference type="InterPro" id="IPR032675">
    <property type="entry name" value="LRR_dom_sf"/>
</dbReference>
<evidence type="ECO:0000313" key="1">
    <source>
        <dbReference type="EMBL" id="KAJ7098689.1"/>
    </source>
</evidence>
<organism evidence="1 2">
    <name type="scientific">Mycena belliarum</name>
    <dbReference type="NCBI Taxonomy" id="1033014"/>
    <lineage>
        <taxon>Eukaryota</taxon>
        <taxon>Fungi</taxon>
        <taxon>Dikarya</taxon>
        <taxon>Basidiomycota</taxon>
        <taxon>Agaricomycotina</taxon>
        <taxon>Agaricomycetes</taxon>
        <taxon>Agaricomycetidae</taxon>
        <taxon>Agaricales</taxon>
        <taxon>Marasmiineae</taxon>
        <taxon>Mycenaceae</taxon>
        <taxon>Mycena</taxon>
    </lineage>
</organism>